<reference evidence="1" key="1">
    <citation type="submission" date="2019-08" db="EMBL/GenBank/DDBJ databases">
        <authorList>
            <person name="Kucharzyk K."/>
            <person name="Murdoch R.W."/>
            <person name="Higgins S."/>
            <person name="Loffler F."/>
        </authorList>
    </citation>
    <scope>NUCLEOTIDE SEQUENCE</scope>
</reference>
<name>A0A645GJK8_9ZZZZ</name>
<dbReference type="EMBL" id="VSSQ01076853">
    <property type="protein sequence ID" value="MPN27087.1"/>
    <property type="molecule type" value="Genomic_DNA"/>
</dbReference>
<evidence type="ECO:0000313" key="1">
    <source>
        <dbReference type="EMBL" id="MPN27087.1"/>
    </source>
</evidence>
<protein>
    <submittedName>
        <fullName evidence="1">Uncharacterized protein</fullName>
    </submittedName>
</protein>
<comment type="caution">
    <text evidence="1">The sequence shown here is derived from an EMBL/GenBank/DDBJ whole genome shotgun (WGS) entry which is preliminary data.</text>
</comment>
<proteinExistence type="predicted"/>
<dbReference type="AlphaFoldDB" id="A0A645GJK8"/>
<organism evidence="1">
    <name type="scientific">bioreactor metagenome</name>
    <dbReference type="NCBI Taxonomy" id="1076179"/>
    <lineage>
        <taxon>unclassified sequences</taxon>
        <taxon>metagenomes</taxon>
        <taxon>ecological metagenomes</taxon>
    </lineage>
</organism>
<gene>
    <name evidence="1" type="ORF">SDC9_174514</name>
</gene>
<accession>A0A645GJK8</accession>
<sequence length="110" mass="12266">MLRKDFQEYLHGVFNVGDARRAIRLVRLGMRRVVGGEAVDRSVQNALNQRERVAFCAQRGIDLVVAVEPDQVVRGYLAGNRQPFRLGGANHVYRLRAADVADVEIAAHLA</sequence>